<organism evidence="3 4">
    <name type="scientific">Cohnella ginsengisoli</name>
    <dbReference type="NCBI Taxonomy" id="425004"/>
    <lineage>
        <taxon>Bacteria</taxon>
        <taxon>Bacillati</taxon>
        <taxon>Bacillota</taxon>
        <taxon>Bacilli</taxon>
        <taxon>Bacillales</taxon>
        <taxon>Paenibacillaceae</taxon>
        <taxon>Cohnella</taxon>
    </lineage>
</organism>
<dbReference type="Pfam" id="PF01965">
    <property type="entry name" value="DJ-1_PfpI"/>
    <property type="match status" value="1"/>
</dbReference>
<reference evidence="3 4" key="1">
    <citation type="submission" date="2022-10" db="EMBL/GenBank/DDBJ databases">
        <title>Comparative genomic analysis of Cohnella hashimotonis sp. nov., isolated from the International Space Station.</title>
        <authorList>
            <person name="Simpson A."/>
            <person name="Venkateswaran K."/>
        </authorList>
    </citation>
    <scope>NUCLEOTIDE SEQUENCE [LARGE SCALE GENOMIC DNA]</scope>
    <source>
        <strain evidence="3 4">DSM 18997</strain>
    </source>
</reference>
<dbReference type="InterPro" id="IPR006286">
    <property type="entry name" value="C56_PfpI-like"/>
</dbReference>
<proteinExistence type="inferred from homology"/>
<evidence type="ECO:0000313" key="3">
    <source>
        <dbReference type="EMBL" id="MDG0792780.1"/>
    </source>
</evidence>
<dbReference type="SUPFAM" id="SSF52317">
    <property type="entry name" value="Class I glutamine amidotransferase-like"/>
    <property type="match status" value="1"/>
</dbReference>
<dbReference type="InterPro" id="IPR002818">
    <property type="entry name" value="DJ-1/PfpI"/>
</dbReference>
<accession>A0A9X4KNB3</accession>
<evidence type="ECO:0000313" key="4">
    <source>
        <dbReference type="Proteomes" id="UP001153387"/>
    </source>
</evidence>
<dbReference type="PROSITE" id="PS51276">
    <property type="entry name" value="PEPTIDASE_C56_PFPI"/>
    <property type="match status" value="1"/>
</dbReference>
<name>A0A9X4KNB3_9BACL</name>
<dbReference type="Proteomes" id="UP001153387">
    <property type="component" value="Unassembled WGS sequence"/>
</dbReference>
<sequence>MATVKQGLRKVAFLLEEGYEDSEMKNPYDALVENGNDIDIISTEKGKELKGKKGTVTYTSHLAAGDAKAGDYEAIVIPGGGSPAKLREDPAVIAFVAEADSAGIPIAAICHGPQVLAKAGVLSGKTLTATASIQEEVEAAGGVFVDQEVVVDGNLITSRKPEDEPAFIRETIAKLGVSAY</sequence>
<comment type="caution">
    <text evidence="3">The sequence shown here is derived from an EMBL/GenBank/DDBJ whole genome shotgun (WGS) entry which is preliminary data.</text>
</comment>
<feature type="domain" description="DJ-1/PfpI" evidence="2">
    <location>
        <begin position="9"/>
        <end position="173"/>
    </location>
</feature>
<dbReference type="Gene3D" id="3.40.50.880">
    <property type="match status" value="1"/>
</dbReference>
<dbReference type="EMBL" id="JAPDHZ010000003">
    <property type="protein sequence ID" value="MDG0792780.1"/>
    <property type="molecule type" value="Genomic_DNA"/>
</dbReference>
<evidence type="ECO:0000256" key="1">
    <source>
        <dbReference type="ARBA" id="ARBA00008542"/>
    </source>
</evidence>
<keyword evidence="4" id="KW-1185">Reference proteome</keyword>
<comment type="similarity">
    <text evidence="1">Belongs to the peptidase C56 family.</text>
</comment>
<dbReference type="InterPro" id="IPR029062">
    <property type="entry name" value="Class_I_gatase-like"/>
</dbReference>
<dbReference type="AlphaFoldDB" id="A0A9X4KNB3"/>
<dbReference type="PANTHER" id="PTHR42733:SF2">
    <property type="entry name" value="DJ-1_THIJ_PFPI FAMILY PROTEIN"/>
    <property type="match status" value="1"/>
</dbReference>
<dbReference type="NCBIfam" id="TIGR01382">
    <property type="entry name" value="PfpI"/>
    <property type="match status" value="1"/>
</dbReference>
<keyword evidence="3" id="KW-0315">Glutamine amidotransferase</keyword>
<evidence type="ECO:0000259" key="2">
    <source>
        <dbReference type="Pfam" id="PF01965"/>
    </source>
</evidence>
<gene>
    <name evidence="3" type="ORF">OMP38_19295</name>
</gene>
<dbReference type="PANTHER" id="PTHR42733">
    <property type="entry name" value="DJ-1 PROTEIN"/>
    <property type="match status" value="1"/>
</dbReference>
<protein>
    <submittedName>
        <fullName evidence="3">Type 1 glutamine amidotransferase</fullName>
    </submittedName>
</protein>
<dbReference type="RefSeq" id="WP_277566540.1">
    <property type="nucleotide sequence ID" value="NZ_JAPDHZ010000003.1"/>
</dbReference>
<dbReference type="CDD" id="cd03134">
    <property type="entry name" value="GATase1_PfpI_like"/>
    <property type="match status" value="1"/>
</dbReference>